<keyword evidence="2" id="KW-1185">Reference proteome</keyword>
<proteinExistence type="predicted"/>
<evidence type="ECO:0000313" key="1">
    <source>
        <dbReference type="EMBL" id="MBP2184241.1"/>
    </source>
</evidence>
<evidence type="ECO:0008006" key="3">
    <source>
        <dbReference type="Google" id="ProtNLM"/>
    </source>
</evidence>
<evidence type="ECO:0000313" key="2">
    <source>
        <dbReference type="Proteomes" id="UP000741013"/>
    </source>
</evidence>
<comment type="caution">
    <text evidence="1">The sequence shown here is derived from an EMBL/GenBank/DDBJ whole genome shotgun (WGS) entry which is preliminary data.</text>
</comment>
<protein>
    <recommendedName>
        <fullName evidence="3">Thiazolylpeptide-type bacteriocin</fullName>
    </recommendedName>
</protein>
<dbReference type="EMBL" id="JAGGMS010000001">
    <property type="protein sequence ID" value="MBP2184241.1"/>
    <property type="molecule type" value="Genomic_DNA"/>
</dbReference>
<name>A0ABS4Q072_9PSEU</name>
<dbReference type="Proteomes" id="UP000741013">
    <property type="component" value="Unassembled WGS sequence"/>
</dbReference>
<gene>
    <name evidence="1" type="ORF">JOM49_005767</name>
</gene>
<organism evidence="1 2">
    <name type="scientific">Amycolatopsis magusensis</name>
    <dbReference type="NCBI Taxonomy" id="882444"/>
    <lineage>
        <taxon>Bacteria</taxon>
        <taxon>Bacillati</taxon>
        <taxon>Actinomycetota</taxon>
        <taxon>Actinomycetes</taxon>
        <taxon>Pseudonocardiales</taxon>
        <taxon>Pseudonocardiaceae</taxon>
        <taxon>Amycolatopsis</taxon>
    </lineage>
</organism>
<sequence>MTELLAEVPEVDVTSFGEETSYFEPVVAASSSIVCCCCS</sequence>
<reference evidence="1 2" key="1">
    <citation type="submission" date="2021-03" db="EMBL/GenBank/DDBJ databases">
        <title>Sequencing the genomes of 1000 actinobacteria strains.</title>
        <authorList>
            <person name="Klenk H.-P."/>
        </authorList>
    </citation>
    <scope>NUCLEOTIDE SEQUENCE [LARGE SCALE GENOMIC DNA]</scope>
    <source>
        <strain evidence="1 2">DSM 45510</strain>
    </source>
</reference>
<accession>A0ABS4Q072</accession>